<name>A0AAN9JBL9_CLITE</name>
<dbReference type="Proteomes" id="UP001359559">
    <property type="component" value="Unassembled WGS sequence"/>
</dbReference>
<evidence type="ECO:0000313" key="3">
    <source>
        <dbReference type="Proteomes" id="UP001359559"/>
    </source>
</evidence>
<protein>
    <submittedName>
        <fullName evidence="2">Uncharacterized protein</fullName>
    </submittedName>
</protein>
<feature type="compositionally biased region" description="Polar residues" evidence="1">
    <location>
        <begin position="46"/>
        <end position="57"/>
    </location>
</feature>
<dbReference type="EMBL" id="JAYKXN010000004">
    <property type="protein sequence ID" value="KAK7294793.1"/>
    <property type="molecule type" value="Genomic_DNA"/>
</dbReference>
<accession>A0AAN9JBL9</accession>
<comment type="caution">
    <text evidence="2">The sequence shown here is derived from an EMBL/GenBank/DDBJ whole genome shotgun (WGS) entry which is preliminary data.</text>
</comment>
<keyword evidence="3" id="KW-1185">Reference proteome</keyword>
<reference evidence="2 3" key="1">
    <citation type="submission" date="2024-01" db="EMBL/GenBank/DDBJ databases">
        <title>The genomes of 5 underutilized Papilionoideae crops provide insights into root nodulation and disease resistance.</title>
        <authorList>
            <person name="Yuan L."/>
        </authorList>
    </citation>
    <scope>NUCLEOTIDE SEQUENCE [LARGE SCALE GENOMIC DNA]</scope>
    <source>
        <strain evidence="2">LY-2023</strain>
        <tissue evidence="2">Leaf</tissue>
    </source>
</reference>
<evidence type="ECO:0000313" key="2">
    <source>
        <dbReference type="EMBL" id="KAK7294793.1"/>
    </source>
</evidence>
<dbReference type="AlphaFoldDB" id="A0AAN9JBL9"/>
<organism evidence="2 3">
    <name type="scientific">Clitoria ternatea</name>
    <name type="common">Butterfly pea</name>
    <dbReference type="NCBI Taxonomy" id="43366"/>
    <lineage>
        <taxon>Eukaryota</taxon>
        <taxon>Viridiplantae</taxon>
        <taxon>Streptophyta</taxon>
        <taxon>Embryophyta</taxon>
        <taxon>Tracheophyta</taxon>
        <taxon>Spermatophyta</taxon>
        <taxon>Magnoliopsida</taxon>
        <taxon>eudicotyledons</taxon>
        <taxon>Gunneridae</taxon>
        <taxon>Pentapetalae</taxon>
        <taxon>rosids</taxon>
        <taxon>fabids</taxon>
        <taxon>Fabales</taxon>
        <taxon>Fabaceae</taxon>
        <taxon>Papilionoideae</taxon>
        <taxon>50 kb inversion clade</taxon>
        <taxon>NPAAA clade</taxon>
        <taxon>indigoferoid/millettioid clade</taxon>
        <taxon>Phaseoleae</taxon>
        <taxon>Clitoria</taxon>
    </lineage>
</organism>
<gene>
    <name evidence="2" type="ORF">RJT34_17689</name>
</gene>
<evidence type="ECO:0000256" key="1">
    <source>
        <dbReference type="SAM" id="MobiDB-lite"/>
    </source>
</evidence>
<feature type="region of interest" description="Disordered" evidence="1">
    <location>
        <begin position="1"/>
        <end position="65"/>
    </location>
</feature>
<sequence>MKLEVMSSEETNISSKYSRRRASHDAHSVINMDNGGRREIGHALQHQRSSPSPSTPHVTEPIVKGNINSNNEIDVSMCSDAKYCYYLLEAMPLPGPTWSSTGPSLLAEPTPLTPLGWGESQASSYSWWLGFLQGLDAKNVTNEKLDSQSSVENFVTENSKGVSSYESTFVDDALNLSCYPDDRLVIPSLEKDLGDMVMP</sequence>
<proteinExistence type="predicted"/>